<evidence type="ECO:0000313" key="2">
    <source>
        <dbReference type="Proteomes" id="UP000218231"/>
    </source>
</evidence>
<organism evidence="1 2">
    <name type="scientific">Diploscapter pachys</name>
    <dbReference type="NCBI Taxonomy" id="2018661"/>
    <lineage>
        <taxon>Eukaryota</taxon>
        <taxon>Metazoa</taxon>
        <taxon>Ecdysozoa</taxon>
        <taxon>Nematoda</taxon>
        <taxon>Chromadorea</taxon>
        <taxon>Rhabditida</taxon>
        <taxon>Rhabditina</taxon>
        <taxon>Rhabditomorpha</taxon>
        <taxon>Rhabditoidea</taxon>
        <taxon>Rhabditidae</taxon>
        <taxon>Diploscapter</taxon>
    </lineage>
</organism>
<dbReference type="AntiFam" id="ANF00156">
    <property type="entry name" value="Shadow ORF (opposite yahK)"/>
</dbReference>
<keyword evidence="2" id="KW-1185">Reference proteome</keyword>
<dbReference type="EMBL" id="LIAE01009156">
    <property type="protein sequence ID" value="PAV70940.1"/>
    <property type="molecule type" value="Genomic_DNA"/>
</dbReference>
<evidence type="ECO:0000313" key="1">
    <source>
        <dbReference type="EMBL" id="PAV70940.1"/>
    </source>
</evidence>
<dbReference type="Proteomes" id="UP000218231">
    <property type="component" value="Unassembled WGS sequence"/>
</dbReference>
<comment type="caution">
    <text evidence="1">The sequence shown here is derived from an EMBL/GenBank/DDBJ whole genome shotgun (WGS) entry which is preliminary data.</text>
</comment>
<proteinExistence type="predicted"/>
<reference evidence="1 2" key="1">
    <citation type="journal article" date="2017" name="Curr. Biol.">
        <title>Genome architecture and evolution of a unichromosomal asexual nematode.</title>
        <authorList>
            <person name="Fradin H."/>
            <person name="Zegar C."/>
            <person name="Gutwein M."/>
            <person name="Lucas J."/>
            <person name="Kovtun M."/>
            <person name="Corcoran D."/>
            <person name="Baugh L.R."/>
            <person name="Kiontke K."/>
            <person name="Gunsalus K."/>
            <person name="Fitch D.H."/>
            <person name="Piano F."/>
        </authorList>
    </citation>
    <scope>NUCLEOTIDE SEQUENCE [LARGE SCALE GENOMIC DNA]</scope>
    <source>
        <strain evidence="1">PF1309</strain>
    </source>
</reference>
<dbReference type="AlphaFoldDB" id="A0A2A2KAL6"/>
<protein>
    <submittedName>
        <fullName evidence="1">Uncharacterized protein</fullName>
    </submittedName>
</protein>
<gene>
    <name evidence="1" type="ORF">WR25_02188</name>
</gene>
<sequence>MLLAEVEHLLRLLDPADQRARQRAAAEDEVADRGRRVRLRGHADEAHRAVALQLDEQCVEVVRGGYRVQNKVERALVRGHLVGVFRDDQILGAEALGVVTLVRRGREDIDLRAHRRGDLDAHVAEAAETDDADLLAGAHLPVMQRRIGGDAGAEQRRHGGKVLFVMADVENEILGHDDMVGIAAEGVAAHHLVRAVIGADEARRLAILLLAVVARGAMAAAVDHAADAGDVADLELRHVAADRGDATDDLVAGDAGVERPVPLAARGMEIGMADAAIEDVDRDVLGTGIAAFEVEGRERRVGSLGGIALGGGGHRKFLKETNGNVGGGKIIDPFGALGAAHILFDHRAFDRHRAPAFVPQQDGEGEIGAVACEGAGRLAARAFRPVERAGTLPGWIVAVLRSALGYSVPRLALAGAAVPAVPVNGLVQTIGVPLRGRPSKPVVVS</sequence>
<name>A0A2A2KAL6_9BILA</name>
<accession>A0A2A2KAL6</accession>